<accession>A0AAD9HUL0</accession>
<feature type="transmembrane region" description="Helical" evidence="2">
    <location>
        <begin position="68"/>
        <end position="93"/>
    </location>
</feature>
<feature type="region of interest" description="Disordered" evidence="1">
    <location>
        <begin position="137"/>
        <end position="185"/>
    </location>
</feature>
<sequence>MAFQNPFLPWLGPSPWPSGDTISAITLLASALSTPTATSATMPTETTEFLKAWAYDEQSAVVKWFKGIAAGVAASLLLASLCCCWAPCVYWYYGGDFSQRDALDDMTDAMLRGQFAPEDGWGSWLRARIATLLQARGRGGPDDEGVAAPADGVRGYERNPDMTTARNRSERRAMGRRARRRRRQY</sequence>
<keyword evidence="2" id="KW-1133">Transmembrane helix</keyword>
<gene>
    <name evidence="3" type="ORF">LX32DRAFT_648678</name>
</gene>
<evidence type="ECO:0000256" key="1">
    <source>
        <dbReference type="SAM" id="MobiDB-lite"/>
    </source>
</evidence>
<evidence type="ECO:0000313" key="4">
    <source>
        <dbReference type="Proteomes" id="UP001232148"/>
    </source>
</evidence>
<proteinExistence type="predicted"/>
<evidence type="ECO:0000256" key="2">
    <source>
        <dbReference type="SAM" id="Phobius"/>
    </source>
</evidence>
<organism evidence="3 4">
    <name type="scientific">Colletotrichum zoysiae</name>
    <dbReference type="NCBI Taxonomy" id="1216348"/>
    <lineage>
        <taxon>Eukaryota</taxon>
        <taxon>Fungi</taxon>
        <taxon>Dikarya</taxon>
        <taxon>Ascomycota</taxon>
        <taxon>Pezizomycotina</taxon>
        <taxon>Sordariomycetes</taxon>
        <taxon>Hypocreomycetidae</taxon>
        <taxon>Glomerellales</taxon>
        <taxon>Glomerellaceae</taxon>
        <taxon>Colletotrichum</taxon>
        <taxon>Colletotrichum graminicola species complex</taxon>
    </lineage>
</organism>
<keyword evidence="4" id="KW-1185">Reference proteome</keyword>
<evidence type="ECO:0008006" key="5">
    <source>
        <dbReference type="Google" id="ProtNLM"/>
    </source>
</evidence>
<reference evidence="3" key="1">
    <citation type="submission" date="2021-06" db="EMBL/GenBank/DDBJ databases">
        <title>Comparative genomics, transcriptomics and evolutionary studies reveal genomic signatures of adaptation to plant cell wall in hemibiotrophic fungi.</title>
        <authorList>
            <consortium name="DOE Joint Genome Institute"/>
            <person name="Baroncelli R."/>
            <person name="Diaz J.F."/>
            <person name="Benocci T."/>
            <person name="Peng M."/>
            <person name="Battaglia E."/>
            <person name="Haridas S."/>
            <person name="Andreopoulos W."/>
            <person name="Labutti K."/>
            <person name="Pangilinan J."/>
            <person name="Floch G.L."/>
            <person name="Makela M.R."/>
            <person name="Henrissat B."/>
            <person name="Grigoriev I.V."/>
            <person name="Crouch J.A."/>
            <person name="De Vries R.P."/>
            <person name="Sukno S.A."/>
            <person name="Thon M.R."/>
        </authorList>
    </citation>
    <scope>NUCLEOTIDE SEQUENCE</scope>
    <source>
        <strain evidence="3">MAFF235873</strain>
    </source>
</reference>
<evidence type="ECO:0000313" key="3">
    <source>
        <dbReference type="EMBL" id="KAK2034194.1"/>
    </source>
</evidence>
<keyword evidence="2" id="KW-0472">Membrane</keyword>
<protein>
    <recommendedName>
        <fullName evidence="5">Transmembrane protein</fullName>
    </recommendedName>
</protein>
<dbReference type="Proteomes" id="UP001232148">
    <property type="component" value="Unassembled WGS sequence"/>
</dbReference>
<comment type="caution">
    <text evidence="3">The sequence shown here is derived from an EMBL/GenBank/DDBJ whole genome shotgun (WGS) entry which is preliminary data.</text>
</comment>
<name>A0AAD9HUL0_9PEZI</name>
<feature type="compositionally biased region" description="Basic residues" evidence="1">
    <location>
        <begin position="174"/>
        <end position="185"/>
    </location>
</feature>
<dbReference type="AlphaFoldDB" id="A0AAD9HUL0"/>
<dbReference type="EMBL" id="MU842816">
    <property type="protein sequence ID" value="KAK2034194.1"/>
    <property type="molecule type" value="Genomic_DNA"/>
</dbReference>
<keyword evidence="2" id="KW-0812">Transmembrane</keyword>